<evidence type="ECO:0000256" key="1">
    <source>
        <dbReference type="SAM" id="MobiDB-lite"/>
    </source>
</evidence>
<feature type="region of interest" description="Disordered" evidence="1">
    <location>
        <begin position="1"/>
        <end position="42"/>
    </location>
</feature>
<feature type="compositionally biased region" description="Low complexity" evidence="1">
    <location>
        <begin position="1"/>
        <end position="18"/>
    </location>
</feature>
<dbReference type="PANTHER" id="PTHR12482">
    <property type="entry name" value="LIPASE ROG1-RELATED-RELATED"/>
    <property type="match status" value="1"/>
</dbReference>
<keyword evidence="3" id="KW-1185">Reference proteome</keyword>
<dbReference type="InterPro" id="IPR044294">
    <property type="entry name" value="Lipase-like"/>
</dbReference>
<dbReference type="Proteomes" id="UP000515151">
    <property type="component" value="Chromosome 1"/>
</dbReference>
<protein>
    <submittedName>
        <fullName evidence="4">Lipase YDR444W</fullName>
    </submittedName>
</protein>
<dbReference type="GeneID" id="116192993"/>
<dbReference type="RefSeq" id="XP_031377571.1">
    <property type="nucleotide sequence ID" value="XM_031521711.1"/>
</dbReference>
<dbReference type="Pfam" id="PF05057">
    <property type="entry name" value="DUF676"/>
    <property type="match status" value="1"/>
</dbReference>
<gene>
    <name evidence="4" type="primary">LOC116192993</name>
</gene>
<organism evidence="3 4">
    <name type="scientific">Punica granatum</name>
    <name type="common">Pomegranate</name>
    <dbReference type="NCBI Taxonomy" id="22663"/>
    <lineage>
        <taxon>Eukaryota</taxon>
        <taxon>Viridiplantae</taxon>
        <taxon>Streptophyta</taxon>
        <taxon>Embryophyta</taxon>
        <taxon>Tracheophyta</taxon>
        <taxon>Spermatophyta</taxon>
        <taxon>Magnoliopsida</taxon>
        <taxon>eudicotyledons</taxon>
        <taxon>Gunneridae</taxon>
        <taxon>Pentapetalae</taxon>
        <taxon>rosids</taxon>
        <taxon>malvids</taxon>
        <taxon>Myrtales</taxon>
        <taxon>Lythraceae</taxon>
        <taxon>Punica</taxon>
    </lineage>
</organism>
<accession>A0A6P8C765</accession>
<dbReference type="FunFam" id="3.40.50.1820:FF:000216">
    <property type="entry name" value="Alpha/beta-Hydrolases superfamily protein"/>
    <property type="match status" value="1"/>
</dbReference>
<evidence type="ECO:0000313" key="3">
    <source>
        <dbReference type="Proteomes" id="UP000515151"/>
    </source>
</evidence>
<dbReference type="SUPFAM" id="SSF53474">
    <property type="entry name" value="alpha/beta-Hydrolases"/>
    <property type="match status" value="1"/>
</dbReference>
<name>A0A6P8C765_PUNGR</name>
<evidence type="ECO:0000259" key="2">
    <source>
        <dbReference type="Pfam" id="PF05057"/>
    </source>
</evidence>
<proteinExistence type="predicted"/>
<dbReference type="PANTHER" id="PTHR12482:SF41">
    <property type="entry name" value="ALPHA_BETA-HYDROLASES SUPERFAMILY PROTEIN"/>
    <property type="match status" value="1"/>
</dbReference>
<dbReference type="Gene3D" id="3.40.50.1820">
    <property type="entry name" value="alpha/beta hydrolase"/>
    <property type="match status" value="1"/>
</dbReference>
<dbReference type="InterPro" id="IPR029058">
    <property type="entry name" value="AB_hydrolase_fold"/>
</dbReference>
<evidence type="ECO:0000313" key="4">
    <source>
        <dbReference type="RefSeq" id="XP_031377571.1"/>
    </source>
</evidence>
<sequence length="405" mass="45142">MASPEAEATCETVEVVEAGEPKHATPNGSDSRKARGRRRPRRSSYCLPNLACLRSEPDGTGSFDIEVVKVDGERPHPSHLVVMVNGLIGSAQNWRFAARQFMKKYPRDIIVHCSDCNPSMSTFDGVDVMGGRVAEEVKSIVKDHPYLQKISFIGHSLGGLVSRYAIARLYTRDRSNSDESGSHCREDKFEHKIAGLEPVNFITSATPHLGSRGHKQVPVFCGFQTLEKLAAHTSWVLGRTGKHLFLTDCDGGKPPLLLQMVQDTDNLKFISALQSFKCRVAYANASFDHLVGWSTSSLRRRHELPKRDHLSGHQNYPHIINVEAAKNASPELEVSSENKAGGGDITDMEEEMLRHLTRLSWERIDVSFSGSKQRFLAHNTIQVKTYCINSDGADVIQHMIDHFQL</sequence>
<dbReference type="OrthoDB" id="273452at2759"/>
<feature type="domain" description="DUF676" evidence="2">
    <location>
        <begin position="76"/>
        <end position="295"/>
    </location>
</feature>
<dbReference type="AlphaFoldDB" id="A0A6P8C765"/>
<reference evidence="3" key="1">
    <citation type="journal article" date="2020" name="Plant Biotechnol. J.">
        <title>The pomegranate (Punica granatum L.) draft genome dissects genetic divergence between soft- and hard-seeded cultivars.</title>
        <authorList>
            <person name="Luo X."/>
            <person name="Li H."/>
            <person name="Wu Z."/>
            <person name="Yao W."/>
            <person name="Zhao P."/>
            <person name="Cao D."/>
            <person name="Yu H."/>
            <person name="Li K."/>
            <person name="Poudel K."/>
            <person name="Zhao D."/>
            <person name="Zhang F."/>
            <person name="Xia X."/>
            <person name="Chen L."/>
            <person name="Wang Q."/>
            <person name="Jing D."/>
            <person name="Cao S."/>
        </authorList>
    </citation>
    <scope>NUCLEOTIDE SEQUENCE [LARGE SCALE GENOMIC DNA]</scope>
    <source>
        <strain evidence="3">cv. Tunisia</strain>
    </source>
</reference>
<dbReference type="InterPro" id="IPR007751">
    <property type="entry name" value="DUF676_lipase-like"/>
</dbReference>
<reference evidence="4" key="2">
    <citation type="submission" date="2025-08" db="UniProtKB">
        <authorList>
            <consortium name="RefSeq"/>
        </authorList>
    </citation>
    <scope>IDENTIFICATION</scope>
    <source>
        <tissue evidence="4">Leaf</tissue>
    </source>
</reference>